<gene>
    <name evidence="1" type="ORF">SDC9_205844</name>
</gene>
<dbReference type="EMBL" id="VSSQ01130522">
    <property type="protein sequence ID" value="MPN58143.1"/>
    <property type="molecule type" value="Genomic_DNA"/>
</dbReference>
<name>A0A645JEW3_9ZZZZ</name>
<dbReference type="AlphaFoldDB" id="A0A645JEW3"/>
<proteinExistence type="predicted"/>
<organism evidence="1">
    <name type="scientific">bioreactor metagenome</name>
    <dbReference type="NCBI Taxonomy" id="1076179"/>
    <lineage>
        <taxon>unclassified sequences</taxon>
        <taxon>metagenomes</taxon>
        <taxon>ecological metagenomes</taxon>
    </lineage>
</organism>
<comment type="caution">
    <text evidence="1">The sequence shown here is derived from an EMBL/GenBank/DDBJ whole genome shotgun (WGS) entry which is preliminary data.</text>
</comment>
<accession>A0A645JEW3</accession>
<reference evidence="1" key="1">
    <citation type="submission" date="2019-08" db="EMBL/GenBank/DDBJ databases">
        <authorList>
            <person name="Kucharzyk K."/>
            <person name="Murdoch R.W."/>
            <person name="Higgins S."/>
            <person name="Loffler F."/>
        </authorList>
    </citation>
    <scope>NUCLEOTIDE SEQUENCE</scope>
</reference>
<protein>
    <submittedName>
        <fullName evidence="1">Uncharacterized protein</fullName>
    </submittedName>
</protein>
<evidence type="ECO:0000313" key="1">
    <source>
        <dbReference type="EMBL" id="MPN58143.1"/>
    </source>
</evidence>
<sequence length="130" mass="14596">MVMIKSIRRCTGIGKQHRQIFAGKRCRIVGRWLRICQHFFIIAGSVTAVGIGDLQCNPVFSVSGEQVVGIWIWVKRTSIVKIIRPGRQSGSIKTNRRSIGKRNAVVLALVGKSEIRIGKMPDIYRFGNTF</sequence>